<feature type="transmembrane region" description="Helical" evidence="8">
    <location>
        <begin position="306"/>
        <end position="325"/>
    </location>
</feature>
<protein>
    <submittedName>
        <fullName evidence="9">Glucose/galactose transporter</fullName>
    </submittedName>
</protein>
<keyword evidence="6 8" id="KW-1133">Transmembrane helix</keyword>
<dbReference type="InterPro" id="IPR036259">
    <property type="entry name" value="MFS_trans_sf"/>
</dbReference>
<keyword evidence="4" id="KW-1003">Cell membrane</keyword>
<evidence type="ECO:0000256" key="6">
    <source>
        <dbReference type="ARBA" id="ARBA00022989"/>
    </source>
</evidence>
<feature type="transmembrane region" description="Helical" evidence="8">
    <location>
        <begin position="47"/>
        <end position="69"/>
    </location>
</feature>
<comment type="subcellular location">
    <subcellularLocation>
        <location evidence="2">Cell inner membrane</location>
        <topology evidence="2">Multi-pass membrane protein</topology>
    </subcellularLocation>
</comment>
<evidence type="ECO:0000256" key="7">
    <source>
        <dbReference type="ARBA" id="ARBA00023136"/>
    </source>
</evidence>
<reference evidence="9 10" key="1">
    <citation type="submission" date="2017-04" db="EMBL/GenBank/DDBJ databases">
        <authorList>
            <person name="Afonso C.L."/>
            <person name="Miller P.J."/>
            <person name="Scott M.A."/>
            <person name="Spackman E."/>
            <person name="Goraichik I."/>
            <person name="Dimitrov K.M."/>
            <person name="Suarez D.L."/>
            <person name="Swayne D.E."/>
        </authorList>
    </citation>
    <scope>NUCLEOTIDE SEQUENCE [LARGE SCALE GENOMIC DNA]</scope>
    <source>
        <strain evidence="9 10">DSM 26133</strain>
    </source>
</reference>
<dbReference type="GO" id="GO:0005886">
    <property type="term" value="C:plasma membrane"/>
    <property type="evidence" value="ECO:0007669"/>
    <property type="project" value="UniProtKB-SubCell"/>
</dbReference>
<dbReference type="InterPro" id="IPR050375">
    <property type="entry name" value="MFS_TsgA-like"/>
</dbReference>
<comment type="function">
    <text evidence="1">Intake of glucose and galactose.</text>
</comment>
<keyword evidence="5 8" id="KW-0812">Transmembrane</keyword>
<dbReference type="PANTHER" id="PTHR43702">
    <property type="entry name" value="L-FUCOSE-PROTON SYMPORTER"/>
    <property type="match status" value="1"/>
</dbReference>
<keyword evidence="10" id="KW-1185">Reference proteome</keyword>
<feature type="transmembrane region" description="Helical" evidence="8">
    <location>
        <begin position="409"/>
        <end position="426"/>
    </location>
</feature>
<dbReference type="EMBL" id="FWYF01000001">
    <property type="protein sequence ID" value="SMD32733.1"/>
    <property type="molecule type" value="Genomic_DNA"/>
</dbReference>
<dbReference type="InterPro" id="IPR005964">
    <property type="entry name" value="Glc/Gal_transptr_bac"/>
</dbReference>
<dbReference type="GO" id="GO:0005354">
    <property type="term" value="F:galactose transmembrane transporter activity"/>
    <property type="evidence" value="ECO:0007669"/>
    <property type="project" value="InterPro"/>
</dbReference>
<organism evidence="9 10">
    <name type="scientific">Reichenbachiella faecimaris</name>
    <dbReference type="NCBI Taxonomy" id="692418"/>
    <lineage>
        <taxon>Bacteria</taxon>
        <taxon>Pseudomonadati</taxon>
        <taxon>Bacteroidota</taxon>
        <taxon>Cytophagia</taxon>
        <taxon>Cytophagales</taxon>
        <taxon>Reichenbachiellaceae</taxon>
        <taxon>Reichenbachiella</taxon>
    </lineage>
</organism>
<dbReference type="OrthoDB" id="9795150at2"/>
<dbReference type="CDD" id="cd17394">
    <property type="entry name" value="MFS_FucP_like"/>
    <property type="match status" value="1"/>
</dbReference>
<dbReference type="RefSeq" id="WP_084371380.1">
    <property type="nucleotide sequence ID" value="NZ_FWYF01000001.1"/>
</dbReference>
<dbReference type="Proteomes" id="UP000192472">
    <property type="component" value="Unassembled WGS sequence"/>
</dbReference>
<evidence type="ECO:0000256" key="8">
    <source>
        <dbReference type="SAM" id="Phobius"/>
    </source>
</evidence>
<comment type="similarity">
    <text evidence="3">Belongs to the major facilitator superfamily. FHS transporter (TC 2.A.1.7) family.</text>
</comment>
<sequence>MSEQKGSMIVPIAIIAGLFAIFGFVTWINGALIPFMQSICELTSAEAFLVASASYISFSVMALPSAYVLKKTGYKNGMSIGLLLMAIGAVVFIPAASSRTFSLVLVGIFIQGSGMTLLQTAANPYITIIGPIESAAKRISIMGICNKSAGALGSFVFGALLLSGIDELKATVDTISLEEKEQFLNAMASSVNMPYTIMALALGLFAVLIRFAPLPDIEASADEEVAEGQVAKTSVFQFPHLLLGVLTLFIYVGAEVIAGDTIIAYGISLGLSVADAKYFTSFTLGAMIVTYLMGVVLIPKYISQETALKGSAVLGLIFSVCIINTTGFTSVLFVASLGIANALVWPAIWPLALNGLGKFTKTGSALLIMGISGGAIIPPLYGLLVDMKQASLIAEGIAEAEATSTAATGSYWLLLPCYVMILYYAFAGHKIGFKKN</sequence>
<dbReference type="GO" id="GO:0055056">
    <property type="term" value="F:D-glucose transmembrane transporter activity"/>
    <property type="evidence" value="ECO:0007669"/>
    <property type="project" value="InterPro"/>
</dbReference>
<evidence type="ECO:0000256" key="5">
    <source>
        <dbReference type="ARBA" id="ARBA00022692"/>
    </source>
</evidence>
<feature type="transmembrane region" description="Helical" evidence="8">
    <location>
        <begin position="365"/>
        <end position="384"/>
    </location>
</feature>
<accession>A0A1W2G7W7</accession>
<evidence type="ECO:0000256" key="1">
    <source>
        <dbReference type="ARBA" id="ARBA00003321"/>
    </source>
</evidence>
<keyword evidence="7 8" id="KW-0472">Membrane</keyword>
<feature type="transmembrane region" description="Helical" evidence="8">
    <location>
        <begin position="331"/>
        <end position="353"/>
    </location>
</feature>
<gene>
    <name evidence="9" type="ORF">SAMN04488029_1084</name>
</gene>
<feature type="transmembrane region" description="Helical" evidence="8">
    <location>
        <begin position="12"/>
        <end position="35"/>
    </location>
</feature>
<feature type="transmembrane region" description="Helical" evidence="8">
    <location>
        <begin position="279"/>
        <end position="299"/>
    </location>
</feature>
<dbReference type="AlphaFoldDB" id="A0A1W2G7W7"/>
<evidence type="ECO:0000313" key="10">
    <source>
        <dbReference type="Proteomes" id="UP000192472"/>
    </source>
</evidence>
<evidence type="ECO:0000313" key="9">
    <source>
        <dbReference type="EMBL" id="SMD32733.1"/>
    </source>
</evidence>
<evidence type="ECO:0000256" key="2">
    <source>
        <dbReference type="ARBA" id="ARBA00004429"/>
    </source>
</evidence>
<dbReference type="PANTHER" id="PTHR43702:SF12">
    <property type="entry name" value="N-ACETYL GLUCOSAMINE TRANSPORTER NAGP"/>
    <property type="match status" value="1"/>
</dbReference>
<dbReference type="NCBIfam" id="TIGR01272">
    <property type="entry name" value="gluP"/>
    <property type="match status" value="1"/>
</dbReference>
<feature type="transmembrane region" description="Helical" evidence="8">
    <location>
        <begin position="193"/>
        <end position="212"/>
    </location>
</feature>
<dbReference type="STRING" id="692418.SAMN04488029_1084"/>
<feature type="transmembrane region" description="Helical" evidence="8">
    <location>
        <begin position="76"/>
        <end position="95"/>
    </location>
</feature>
<evidence type="ECO:0000256" key="4">
    <source>
        <dbReference type="ARBA" id="ARBA00022475"/>
    </source>
</evidence>
<dbReference type="GO" id="GO:1904659">
    <property type="term" value="P:D-glucose transmembrane transport"/>
    <property type="evidence" value="ECO:0007669"/>
    <property type="project" value="InterPro"/>
</dbReference>
<dbReference type="Pfam" id="PF07690">
    <property type="entry name" value="MFS_1"/>
    <property type="match status" value="1"/>
</dbReference>
<feature type="transmembrane region" description="Helical" evidence="8">
    <location>
        <begin position="241"/>
        <end position="267"/>
    </location>
</feature>
<dbReference type="InterPro" id="IPR011701">
    <property type="entry name" value="MFS"/>
</dbReference>
<proteinExistence type="inferred from homology"/>
<dbReference type="Gene3D" id="1.20.1250.20">
    <property type="entry name" value="MFS general substrate transporter like domains"/>
    <property type="match status" value="2"/>
</dbReference>
<evidence type="ECO:0000256" key="3">
    <source>
        <dbReference type="ARBA" id="ARBA00009120"/>
    </source>
</evidence>
<dbReference type="SUPFAM" id="SSF103473">
    <property type="entry name" value="MFS general substrate transporter"/>
    <property type="match status" value="1"/>
</dbReference>
<name>A0A1W2G7W7_REIFA</name>
<feature type="transmembrane region" description="Helical" evidence="8">
    <location>
        <begin position="139"/>
        <end position="162"/>
    </location>
</feature>